<proteinExistence type="predicted"/>
<gene>
    <name evidence="2" type="ORF">PHYPSEUDO_012550</name>
</gene>
<accession>A0A8T1V6K1</accession>
<comment type="caution">
    <text evidence="2">The sequence shown here is derived from an EMBL/GenBank/DDBJ whole genome shotgun (WGS) entry which is preliminary data.</text>
</comment>
<dbReference type="AlphaFoldDB" id="A0A8T1V6K1"/>
<protein>
    <submittedName>
        <fullName evidence="2">Uncharacterized protein</fullName>
    </submittedName>
</protein>
<dbReference type="EMBL" id="JAGDFM010000602">
    <property type="protein sequence ID" value="KAG7376917.1"/>
    <property type="molecule type" value="Genomic_DNA"/>
</dbReference>
<evidence type="ECO:0000313" key="2">
    <source>
        <dbReference type="EMBL" id="KAG7376917.1"/>
    </source>
</evidence>
<feature type="region of interest" description="Disordered" evidence="1">
    <location>
        <begin position="35"/>
        <end position="57"/>
    </location>
</feature>
<organism evidence="2 3">
    <name type="scientific">Phytophthora pseudosyringae</name>
    <dbReference type="NCBI Taxonomy" id="221518"/>
    <lineage>
        <taxon>Eukaryota</taxon>
        <taxon>Sar</taxon>
        <taxon>Stramenopiles</taxon>
        <taxon>Oomycota</taxon>
        <taxon>Peronosporomycetes</taxon>
        <taxon>Peronosporales</taxon>
        <taxon>Peronosporaceae</taxon>
        <taxon>Phytophthora</taxon>
    </lineage>
</organism>
<evidence type="ECO:0000313" key="3">
    <source>
        <dbReference type="Proteomes" id="UP000694044"/>
    </source>
</evidence>
<keyword evidence="3" id="KW-1185">Reference proteome</keyword>
<reference evidence="2" key="1">
    <citation type="submission" date="2021-02" db="EMBL/GenBank/DDBJ databases">
        <authorList>
            <person name="Palmer J.M."/>
        </authorList>
    </citation>
    <scope>NUCLEOTIDE SEQUENCE</scope>
    <source>
        <strain evidence="2">SCRP734</strain>
    </source>
</reference>
<name>A0A8T1V6K1_9STRA</name>
<dbReference type="Proteomes" id="UP000694044">
    <property type="component" value="Unassembled WGS sequence"/>
</dbReference>
<evidence type="ECO:0000256" key="1">
    <source>
        <dbReference type="SAM" id="MobiDB-lite"/>
    </source>
</evidence>
<sequence length="182" mass="20045">MAIRRNIVVNVHRRKLGGPDECALPAVLELCRQEDDELQQQNGSPGSPPCQPSQHGRTSKTVWLGLLGRASITAVFAVLHQRESFARAAGEYLLLVELHAEPLEVLSGTREAIALDSRKARTFAVLTNLAETTRLSSLSNGVRHQHRERWSIPDEVVTLALAIAIRLFPISSNISNAKTQSR</sequence>